<dbReference type="FunFam" id="3.40.50.300:FF:001091">
    <property type="entry name" value="Probable disease resistance protein At1g61300"/>
    <property type="match status" value="1"/>
</dbReference>
<keyword evidence="5" id="KW-0611">Plant defense</keyword>
<dbReference type="InterPro" id="IPR038005">
    <property type="entry name" value="RX-like_CC"/>
</dbReference>
<dbReference type="Pfam" id="PF00931">
    <property type="entry name" value="NB-ARC"/>
    <property type="match status" value="1"/>
</dbReference>
<dbReference type="InterPro" id="IPR058922">
    <property type="entry name" value="WHD_DRP"/>
</dbReference>
<comment type="caution">
    <text evidence="12">The sequence shown here is derived from an EMBL/GenBank/DDBJ whole genome shotgun (WGS) entry which is preliminary data.</text>
</comment>
<dbReference type="InterPro" id="IPR042197">
    <property type="entry name" value="Apaf_helical"/>
</dbReference>
<dbReference type="EMBL" id="JAUUTY010000002">
    <property type="protein sequence ID" value="KAK1685975.1"/>
    <property type="molecule type" value="Genomic_DNA"/>
</dbReference>
<dbReference type="SUPFAM" id="SSF52540">
    <property type="entry name" value="P-loop containing nucleoside triphosphate hydrolases"/>
    <property type="match status" value="1"/>
</dbReference>
<dbReference type="InterPro" id="IPR044974">
    <property type="entry name" value="Disease_R_plants"/>
</dbReference>
<evidence type="ECO:0000256" key="4">
    <source>
        <dbReference type="ARBA" id="ARBA00022741"/>
    </source>
</evidence>
<dbReference type="Pfam" id="PF18052">
    <property type="entry name" value="Rx_N"/>
    <property type="match status" value="1"/>
</dbReference>
<evidence type="ECO:0000256" key="7">
    <source>
        <dbReference type="SAM" id="MobiDB-lite"/>
    </source>
</evidence>
<accession>A0AAD8TNM1</accession>
<evidence type="ECO:0000256" key="5">
    <source>
        <dbReference type="ARBA" id="ARBA00022821"/>
    </source>
</evidence>
<sequence length="1063" mass="120509">MEFGTGAMSSLLPKLGELLIQEYNLKESVKKGIADLRDELVSMQGALVKVSSVPLDQLDPQVKIWANEVRELSYAIEDSLDSFLMRVEGVDQQTKPNFKNLLKKTRNKFTKFNARHEIAGDIKDIESQVRKIKERYERYKIHDIVANLASTTVDPRLSALYKKVSDLVGIDEPINELMKVLFEDADTSQKDLKIVSVVGFGGLGKTTLAKALYDKLSKTYECQGFVPVGQNQGAKKILSDILFELDIDLYRAAERMDERQLINQLQKVLAGKRYFIVIDDLWDIQTWEIIKCAFVDSHPESKIIITTRIVDVATRAGRIYCMKPLSNDNSKLLFYTRICGGEEVSRDNQPDEVINKILKKCGGVPLAIITVASLLVGKPSADWSKVYDAIGFGHEDSEVIQNTRKILSFSYYDLPSNLKTCLLYLSMFPEDYFIEKKSLIWRWVIEGFVPAKEGMGSYELGEIYFNKLVNKSMIRWIEPDELDFTNKQGGCRVHDMVLDLIRTMSSDINFVTVYDMEQHNTHLLGKRTNMVRRLALHGRSVEHSVSIEMKQVRSFNAITCGDSKLPLLLSFNVLRVLVIEDCDFFKGHSLEHLGKLVHLRYLGLVKSKVNKLPERIGHDLKFLQILDVRGGSISELPPSVGELQNLRCLWADEGTSMKGEIGKLTCLEELHLYLVDKCPNFFTDLGQLTNLRVLQIQFNECEETACKALGESLCKLHKIQSLIIWRIKLDEYMDYFNKKFYVRFGSLEDLAPSSKLHFFCLQSIVIPRMPSWINSLRVPLLSYLWLYVEVVETRGLQALGRLQSLLFLFLESVEEKCISYTFGSYEFHELRCLATNIEITIGEGALPMLEALAYSACAGRKDNLLPWNSNSCSLQNVICRLDCANSGRREVKAAKAVLRKAARAHPNAEDFQLKIYIQNYTRKAAQLIDGLGSILHGLDRPDGEEITADRRELRCMLTSLETLLRDDDEPRVGRYGEQELRGFVTKFKSLLHDEAATDQEEEPDNSGSTDGNDDDKDADTDTEDDTDDDNGDNDDDNGDDDDSEQKEEDDDVATSSGGHMGLP</sequence>
<dbReference type="CDD" id="cd14798">
    <property type="entry name" value="RX-CC_like"/>
    <property type="match status" value="1"/>
</dbReference>
<evidence type="ECO:0000313" key="13">
    <source>
        <dbReference type="Proteomes" id="UP001231189"/>
    </source>
</evidence>
<dbReference type="InterPro" id="IPR032675">
    <property type="entry name" value="LRR_dom_sf"/>
</dbReference>
<evidence type="ECO:0000313" key="12">
    <source>
        <dbReference type="EMBL" id="KAK1685975.1"/>
    </source>
</evidence>
<proteinExistence type="inferred from homology"/>
<feature type="compositionally biased region" description="Acidic residues" evidence="7">
    <location>
        <begin position="1011"/>
        <end position="1052"/>
    </location>
</feature>
<gene>
    <name evidence="12" type="ORF">QYE76_046823</name>
</gene>
<reference evidence="12" key="1">
    <citation type="submission" date="2023-07" db="EMBL/GenBank/DDBJ databases">
        <title>A chromosome-level genome assembly of Lolium multiflorum.</title>
        <authorList>
            <person name="Chen Y."/>
            <person name="Copetti D."/>
            <person name="Kolliker R."/>
            <person name="Studer B."/>
        </authorList>
    </citation>
    <scope>NUCLEOTIDE SEQUENCE</scope>
    <source>
        <strain evidence="12">02402/16</strain>
        <tissue evidence="12">Leaf</tissue>
    </source>
</reference>
<dbReference type="InterPro" id="IPR055414">
    <property type="entry name" value="LRR_R13L4/SHOC2-like"/>
</dbReference>
<comment type="similarity">
    <text evidence="1">Belongs to the disease resistance NB-LRR family.</text>
</comment>
<keyword evidence="3" id="KW-0677">Repeat</keyword>
<dbReference type="PANTHER" id="PTHR23155">
    <property type="entry name" value="DISEASE RESISTANCE PROTEIN RP"/>
    <property type="match status" value="1"/>
</dbReference>
<feature type="domain" description="Disease resistance N-terminal" evidence="9">
    <location>
        <begin position="7"/>
        <end position="97"/>
    </location>
</feature>
<evidence type="ECO:0000259" key="8">
    <source>
        <dbReference type="Pfam" id="PF00931"/>
    </source>
</evidence>
<evidence type="ECO:0000259" key="11">
    <source>
        <dbReference type="Pfam" id="PF23598"/>
    </source>
</evidence>
<dbReference type="Gene3D" id="3.80.10.10">
    <property type="entry name" value="Ribonuclease Inhibitor"/>
    <property type="match status" value="1"/>
</dbReference>
<evidence type="ECO:0000256" key="3">
    <source>
        <dbReference type="ARBA" id="ARBA00022737"/>
    </source>
</evidence>
<dbReference type="GO" id="GO:0043531">
    <property type="term" value="F:ADP binding"/>
    <property type="evidence" value="ECO:0007669"/>
    <property type="project" value="InterPro"/>
</dbReference>
<evidence type="ECO:0000256" key="6">
    <source>
        <dbReference type="ARBA" id="ARBA00023054"/>
    </source>
</evidence>
<dbReference type="Pfam" id="PF23559">
    <property type="entry name" value="WHD_DRP"/>
    <property type="match status" value="1"/>
</dbReference>
<dbReference type="InterPro" id="IPR036388">
    <property type="entry name" value="WH-like_DNA-bd_sf"/>
</dbReference>
<keyword evidence="2" id="KW-0433">Leucine-rich repeat</keyword>
<keyword evidence="13" id="KW-1185">Reference proteome</keyword>
<dbReference type="GO" id="GO:0042742">
    <property type="term" value="P:defense response to bacterium"/>
    <property type="evidence" value="ECO:0007669"/>
    <property type="project" value="UniProtKB-ARBA"/>
</dbReference>
<protein>
    <submittedName>
        <fullName evidence="12">Uncharacterized protein</fullName>
    </submittedName>
</protein>
<dbReference type="InterPro" id="IPR041118">
    <property type="entry name" value="Rx_N"/>
</dbReference>
<feature type="domain" description="NB-ARC" evidence="8">
    <location>
        <begin position="172"/>
        <end position="323"/>
    </location>
</feature>
<dbReference type="Proteomes" id="UP001231189">
    <property type="component" value="Unassembled WGS sequence"/>
</dbReference>
<dbReference type="GO" id="GO:0009626">
    <property type="term" value="P:plant-type hypersensitive response"/>
    <property type="evidence" value="ECO:0007669"/>
    <property type="project" value="UniProtKB-ARBA"/>
</dbReference>
<dbReference type="InterPro" id="IPR027417">
    <property type="entry name" value="P-loop_NTPase"/>
</dbReference>
<dbReference type="InterPro" id="IPR002182">
    <property type="entry name" value="NB-ARC"/>
</dbReference>
<dbReference type="SUPFAM" id="SSF52058">
    <property type="entry name" value="L domain-like"/>
    <property type="match status" value="1"/>
</dbReference>
<keyword evidence="4" id="KW-0547">Nucleotide-binding</keyword>
<evidence type="ECO:0000256" key="2">
    <source>
        <dbReference type="ARBA" id="ARBA00022614"/>
    </source>
</evidence>
<dbReference type="PRINTS" id="PR00364">
    <property type="entry name" value="DISEASERSIST"/>
</dbReference>
<feature type="domain" description="Disease resistance protein winged helix" evidence="10">
    <location>
        <begin position="427"/>
        <end position="501"/>
    </location>
</feature>
<organism evidence="12 13">
    <name type="scientific">Lolium multiflorum</name>
    <name type="common">Italian ryegrass</name>
    <name type="synonym">Lolium perenne subsp. multiflorum</name>
    <dbReference type="NCBI Taxonomy" id="4521"/>
    <lineage>
        <taxon>Eukaryota</taxon>
        <taxon>Viridiplantae</taxon>
        <taxon>Streptophyta</taxon>
        <taxon>Embryophyta</taxon>
        <taxon>Tracheophyta</taxon>
        <taxon>Spermatophyta</taxon>
        <taxon>Magnoliopsida</taxon>
        <taxon>Liliopsida</taxon>
        <taxon>Poales</taxon>
        <taxon>Poaceae</taxon>
        <taxon>BOP clade</taxon>
        <taxon>Pooideae</taxon>
        <taxon>Poodae</taxon>
        <taxon>Poeae</taxon>
        <taxon>Poeae Chloroplast Group 2 (Poeae type)</taxon>
        <taxon>Loliodinae</taxon>
        <taxon>Loliinae</taxon>
        <taxon>Lolium</taxon>
    </lineage>
</organism>
<dbReference type="Gene3D" id="1.20.5.4130">
    <property type="match status" value="1"/>
</dbReference>
<evidence type="ECO:0000259" key="9">
    <source>
        <dbReference type="Pfam" id="PF18052"/>
    </source>
</evidence>
<feature type="region of interest" description="Disordered" evidence="7">
    <location>
        <begin position="995"/>
        <end position="1063"/>
    </location>
</feature>
<evidence type="ECO:0000256" key="1">
    <source>
        <dbReference type="ARBA" id="ARBA00008894"/>
    </source>
</evidence>
<dbReference type="Pfam" id="PF23598">
    <property type="entry name" value="LRR_14"/>
    <property type="match status" value="1"/>
</dbReference>
<evidence type="ECO:0000259" key="10">
    <source>
        <dbReference type="Pfam" id="PF23559"/>
    </source>
</evidence>
<dbReference type="PANTHER" id="PTHR23155:SF1116">
    <property type="entry name" value="OS12G0273300 PROTEIN"/>
    <property type="match status" value="1"/>
</dbReference>
<dbReference type="Gene3D" id="1.10.8.430">
    <property type="entry name" value="Helical domain of apoptotic protease-activating factors"/>
    <property type="match status" value="1"/>
</dbReference>
<dbReference type="AlphaFoldDB" id="A0AAD8TNM1"/>
<dbReference type="GO" id="GO:0002758">
    <property type="term" value="P:innate immune response-activating signaling pathway"/>
    <property type="evidence" value="ECO:0007669"/>
    <property type="project" value="UniProtKB-ARBA"/>
</dbReference>
<dbReference type="FunFam" id="1.10.10.10:FF:000322">
    <property type="entry name" value="Probable disease resistance protein At1g63360"/>
    <property type="match status" value="1"/>
</dbReference>
<dbReference type="Gene3D" id="1.10.10.10">
    <property type="entry name" value="Winged helix-like DNA-binding domain superfamily/Winged helix DNA-binding domain"/>
    <property type="match status" value="1"/>
</dbReference>
<keyword evidence="6" id="KW-0175">Coiled coil</keyword>
<name>A0AAD8TNM1_LOLMU</name>
<dbReference type="Gene3D" id="3.40.50.300">
    <property type="entry name" value="P-loop containing nucleotide triphosphate hydrolases"/>
    <property type="match status" value="1"/>
</dbReference>
<feature type="domain" description="Disease resistance R13L4/SHOC-2-like LRR" evidence="11">
    <location>
        <begin position="551"/>
        <end position="908"/>
    </location>
</feature>